<dbReference type="Gene3D" id="1.10.287.130">
    <property type="match status" value="1"/>
</dbReference>
<keyword evidence="10" id="KW-0418">Kinase</keyword>
<keyword evidence="11" id="KW-0067">ATP-binding</keyword>
<dbReference type="InterPro" id="IPR003594">
    <property type="entry name" value="HATPase_dom"/>
</dbReference>
<keyword evidence="9" id="KW-0547">Nucleotide-binding</keyword>
<dbReference type="Pfam" id="PF02518">
    <property type="entry name" value="HATPase_c"/>
    <property type="match status" value="1"/>
</dbReference>
<organism evidence="19 20">
    <name type="scientific">Phenylobacterium montanum</name>
    <dbReference type="NCBI Taxonomy" id="2823693"/>
    <lineage>
        <taxon>Bacteria</taxon>
        <taxon>Pseudomonadati</taxon>
        <taxon>Pseudomonadota</taxon>
        <taxon>Alphaproteobacteria</taxon>
        <taxon>Caulobacterales</taxon>
        <taxon>Caulobacteraceae</taxon>
        <taxon>Phenylobacterium</taxon>
    </lineage>
</organism>
<dbReference type="GO" id="GO:0005886">
    <property type="term" value="C:plasma membrane"/>
    <property type="evidence" value="ECO:0007669"/>
    <property type="project" value="UniProtKB-SubCell"/>
</dbReference>
<keyword evidence="4" id="KW-1003">Cell membrane</keyword>
<dbReference type="InterPro" id="IPR050980">
    <property type="entry name" value="2C_sensor_his_kinase"/>
</dbReference>
<keyword evidence="8 16" id="KW-0812">Transmembrane</keyword>
<dbReference type="SMART" id="SM00388">
    <property type="entry name" value="HisKA"/>
    <property type="match status" value="1"/>
</dbReference>
<dbReference type="SMART" id="SM00387">
    <property type="entry name" value="HATPase_c"/>
    <property type="match status" value="1"/>
</dbReference>
<protein>
    <recommendedName>
        <fullName evidence="3">histidine kinase</fullName>
        <ecNumber evidence="3">2.7.13.3</ecNumber>
    </recommendedName>
</protein>
<evidence type="ECO:0000256" key="1">
    <source>
        <dbReference type="ARBA" id="ARBA00000085"/>
    </source>
</evidence>
<comment type="subcellular location">
    <subcellularLocation>
        <location evidence="2">Cell inner membrane</location>
        <topology evidence="2">Multi-pass membrane protein</topology>
    </subcellularLocation>
</comment>
<dbReference type="PRINTS" id="PR00344">
    <property type="entry name" value="BCTRLSENSOR"/>
</dbReference>
<keyword evidence="12 16" id="KW-1133">Transmembrane helix</keyword>
<feature type="compositionally biased region" description="Low complexity" evidence="15">
    <location>
        <begin position="160"/>
        <end position="169"/>
    </location>
</feature>
<keyword evidence="13" id="KW-0902">Two-component regulatory system</keyword>
<evidence type="ECO:0000256" key="16">
    <source>
        <dbReference type="SAM" id="Phobius"/>
    </source>
</evidence>
<dbReference type="EMBL" id="CP073078">
    <property type="protein sequence ID" value="QUD90860.1"/>
    <property type="molecule type" value="Genomic_DNA"/>
</dbReference>
<reference evidence="19" key="1">
    <citation type="submission" date="2021-04" db="EMBL/GenBank/DDBJ databases">
        <title>The complete genome sequence of Caulobacter sp. S6.</title>
        <authorList>
            <person name="Tang Y."/>
            <person name="Ouyang W."/>
            <person name="Liu Q."/>
            <person name="Huang B."/>
            <person name="Guo Z."/>
            <person name="Lei P."/>
        </authorList>
    </citation>
    <scope>NUCLEOTIDE SEQUENCE</scope>
    <source>
        <strain evidence="19">S6</strain>
    </source>
</reference>
<feature type="transmembrane region" description="Helical" evidence="16">
    <location>
        <begin position="209"/>
        <end position="228"/>
    </location>
</feature>
<dbReference type="Pfam" id="PF00672">
    <property type="entry name" value="HAMP"/>
    <property type="match status" value="1"/>
</dbReference>
<dbReference type="InterPro" id="IPR003661">
    <property type="entry name" value="HisK_dim/P_dom"/>
</dbReference>
<evidence type="ECO:0000256" key="10">
    <source>
        <dbReference type="ARBA" id="ARBA00022777"/>
    </source>
</evidence>
<dbReference type="GO" id="GO:0005524">
    <property type="term" value="F:ATP binding"/>
    <property type="evidence" value="ECO:0007669"/>
    <property type="project" value="UniProtKB-KW"/>
</dbReference>
<evidence type="ECO:0000259" key="17">
    <source>
        <dbReference type="PROSITE" id="PS50109"/>
    </source>
</evidence>
<evidence type="ECO:0000256" key="8">
    <source>
        <dbReference type="ARBA" id="ARBA00022692"/>
    </source>
</evidence>
<name>A0A975G4A6_9CAUL</name>
<dbReference type="InterPro" id="IPR036097">
    <property type="entry name" value="HisK_dim/P_sf"/>
</dbReference>
<evidence type="ECO:0000256" key="15">
    <source>
        <dbReference type="SAM" id="MobiDB-lite"/>
    </source>
</evidence>
<feature type="compositionally biased region" description="Pro residues" evidence="15">
    <location>
        <begin position="143"/>
        <end position="159"/>
    </location>
</feature>
<dbReference type="InterPro" id="IPR003660">
    <property type="entry name" value="HAMP_dom"/>
</dbReference>
<dbReference type="AlphaFoldDB" id="A0A975G4A6"/>
<feature type="domain" description="Histidine kinase" evidence="17">
    <location>
        <begin position="289"/>
        <end position="486"/>
    </location>
</feature>
<evidence type="ECO:0000256" key="2">
    <source>
        <dbReference type="ARBA" id="ARBA00004429"/>
    </source>
</evidence>
<keyword evidence="6" id="KW-0597">Phosphoprotein</keyword>
<evidence type="ECO:0000256" key="4">
    <source>
        <dbReference type="ARBA" id="ARBA00022475"/>
    </source>
</evidence>
<dbReference type="Proteomes" id="UP000676409">
    <property type="component" value="Chromosome"/>
</dbReference>
<dbReference type="PANTHER" id="PTHR44936:SF5">
    <property type="entry name" value="SENSOR HISTIDINE KINASE ENVZ"/>
    <property type="match status" value="1"/>
</dbReference>
<comment type="catalytic activity">
    <reaction evidence="1">
        <text>ATP + protein L-histidine = ADP + protein N-phospho-L-histidine.</text>
        <dbReference type="EC" id="2.7.13.3"/>
    </reaction>
</comment>
<evidence type="ECO:0000313" key="20">
    <source>
        <dbReference type="Proteomes" id="UP000676409"/>
    </source>
</evidence>
<keyword evidence="5" id="KW-0997">Cell inner membrane</keyword>
<keyword evidence="20" id="KW-1185">Reference proteome</keyword>
<evidence type="ECO:0000256" key="12">
    <source>
        <dbReference type="ARBA" id="ARBA00022989"/>
    </source>
</evidence>
<dbReference type="InterPro" id="IPR036890">
    <property type="entry name" value="HATPase_C_sf"/>
</dbReference>
<dbReference type="SUPFAM" id="SSF47384">
    <property type="entry name" value="Homodimeric domain of signal transducing histidine kinase"/>
    <property type="match status" value="1"/>
</dbReference>
<dbReference type="GO" id="GO:0000155">
    <property type="term" value="F:phosphorelay sensor kinase activity"/>
    <property type="evidence" value="ECO:0007669"/>
    <property type="project" value="InterPro"/>
</dbReference>
<dbReference type="CDD" id="cd00082">
    <property type="entry name" value="HisKA"/>
    <property type="match status" value="1"/>
</dbReference>
<dbReference type="Pfam" id="PF00512">
    <property type="entry name" value="HisKA"/>
    <property type="match status" value="1"/>
</dbReference>
<dbReference type="KEGG" id="caul:KCG34_19520"/>
<dbReference type="SMART" id="SM00304">
    <property type="entry name" value="HAMP"/>
    <property type="match status" value="1"/>
</dbReference>
<dbReference type="PROSITE" id="PS50109">
    <property type="entry name" value="HIS_KIN"/>
    <property type="match status" value="1"/>
</dbReference>
<sequence length="487" mass="51741">MQVVALLIAGLVVAQLVNLAVVLLLPPPRPPIYTLGEIAAALEARPVQPRLGPPLVRAETASPPADSRMAPPRARRELAALLGAQPDAVRLSYNTAPMWAAALQHLVMLGRDPQDDMAGLHRRPFRRMDGPGFGPPTQDGPPQGGPAPGGPPPRGPPPMDGRFGPRPFGDPAQRPLYGDFTAALRLPNGSWATVTPAPGSFPSSWQWRIILWFVACIGVFSLVGILFARRMTAPFGAFAAAAERLGRDPRGPPLDLTGPAELGAVARAFNEMQVRIKRYVEDRTAMVGAISHDLRTPLTRIRFKLEGAEPALRANVLADVEQMEDMISAVLVFIRDANAPARRERLDLLSLIECEVDGAALTGAAVTLEESQPVAIGADPVGLKRMVGNLIDNAVKYGGGAKVSLHAEGGEAVIEVADEGPGLPPEELERVFEPFYRVEASRNRDTGGVGLGLAVARSIARAHGGELVLARRTKGLVAIARLPLPAA</sequence>
<evidence type="ECO:0000256" key="11">
    <source>
        <dbReference type="ARBA" id="ARBA00022840"/>
    </source>
</evidence>
<evidence type="ECO:0000256" key="3">
    <source>
        <dbReference type="ARBA" id="ARBA00012438"/>
    </source>
</evidence>
<dbReference type="PROSITE" id="PS50885">
    <property type="entry name" value="HAMP"/>
    <property type="match status" value="1"/>
</dbReference>
<evidence type="ECO:0000259" key="18">
    <source>
        <dbReference type="PROSITE" id="PS50885"/>
    </source>
</evidence>
<feature type="region of interest" description="Disordered" evidence="15">
    <location>
        <begin position="115"/>
        <end position="170"/>
    </location>
</feature>
<dbReference type="InterPro" id="IPR004358">
    <property type="entry name" value="Sig_transdc_His_kin-like_C"/>
</dbReference>
<evidence type="ECO:0000256" key="6">
    <source>
        <dbReference type="ARBA" id="ARBA00022553"/>
    </source>
</evidence>
<evidence type="ECO:0000256" key="13">
    <source>
        <dbReference type="ARBA" id="ARBA00023012"/>
    </source>
</evidence>
<dbReference type="CDD" id="cd00075">
    <property type="entry name" value="HATPase"/>
    <property type="match status" value="1"/>
</dbReference>
<evidence type="ECO:0000256" key="7">
    <source>
        <dbReference type="ARBA" id="ARBA00022679"/>
    </source>
</evidence>
<keyword evidence="14 16" id="KW-0472">Membrane</keyword>
<evidence type="ECO:0000256" key="9">
    <source>
        <dbReference type="ARBA" id="ARBA00022741"/>
    </source>
</evidence>
<dbReference type="InterPro" id="IPR005467">
    <property type="entry name" value="His_kinase_dom"/>
</dbReference>
<keyword evidence="7" id="KW-0808">Transferase</keyword>
<proteinExistence type="predicted"/>
<dbReference type="PANTHER" id="PTHR44936">
    <property type="entry name" value="SENSOR PROTEIN CREC"/>
    <property type="match status" value="1"/>
</dbReference>
<gene>
    <name evidence="19" type="ORF">KCG34_19520</name>
</gene>
<evidence type="ECO:0000256" key="14">
    <source>
        <dbReference type="ARBA" id="ARBA00023136"/>
    </source>
</evidence>
<evidence type="ECO:0000313" key="19">
    <source>
        <dbReference type="EMBL" id="QUD90860.1"/>
    </source>
</evidence>
<dbReference type="Gene3D" id="3.30.565.10">
    <property type="entry name" value="Histidine kinase-like ATPase, C-terminal domain"/>
    <property type="match status" value="1"/>
</dbReference>
<accession>A0A975G4A6</accession>
<dbReference type="EC" id="2.7.13.3" evidence="3"/>
<dbReference type="SUPFAM" id="SSF55874">
    <property type="entry name" value="ATPase domain of HSP90 chaperone/DNA topoisomerase II/histidine kinase"/>
    <property type="match status" value="1"/>
</dbReference>
<evidence type="ECO:0000256" key="5">
    <source>
        <dbReference type="ARBA" id="ARBA00022519"/>
    </source>
</evidence>
<feature type="domain" description="HAMP" evidence="18">
    <location>
        <begin position="229"/>
        <end position="281"/>
    </location>
</feature>